<dbReference type="Proteomes" id="UP000515800">
    <property type="component" value="Chromosome"/>
</dbReference>
<keyword evidence="2" id="KW-1185">Reference proteome</keyword>
<gene>
    <name evidence="1" type="ORF">H9L19_02530</name>
</gene>
<dbReference type="AlphaFoldDB" id="A0A7G9T6N3"/>
<reference evidence="1 2" key="1">
    <citation type="submission" date="2020-08" db="EMBL/GenBank/DDBJ databases">
        <title>Genome sequence of Weissella diestrammenae KACC 16890T.</title>
        <authorList>
            <person name="Hyun D.-W."/>
            <person name="Bae J.-W."/>
        </authorList>
    </citation>
    <scope>NUCLEOTIDE SEQUENCE [LARGE SCALE GENOMIC DNA]</scope>
    <source>
        <strain evidence="1 2">KACC 16890</strain>
    </source>
</reference>
<evidence type="ECO:0000313" key="2">
    <source>
        <dbReference type="Proteomes" id="UP000515800"/>
    </source>
</evidence>
<proteinExistence type="predicted"/>
<dbReference type="KEGG" id="wdi:H9L19_02530"/>
<organism evidence="1 2">
    <name type="scientific">Weissella diestrammenae</name>
    <dbReference type="NCBI Taxonomy" id="1162633"/>
    <lineage>
        <taxon>Bacteria</taxon>
        <taxon>Bacillati</taxon>
        <taxon>Bacillota</taxon>
        <taxon>Bacilli</taxon>
        <taxon>Lactobacillales</taxon>
        <taxon>Lactobacillaceae</taxon>
        <taxon>Weissella</taxon>
    </lineage>
</organism>
<accession>A0A7G9T6N3</accession>
<sequence length="67" mass="7639">MSEVKKVMKVRFTGAISNQPKNINRIFYAVPVTDSNQFRQFGQLLTRIGQESSIARITLLTHETLTN</sequence>
<protein>
    <submittedName>
        <fullName evidence="1">Uncharacterized protein</fullName>
    </submittedName>
</protein>
<dbReference type="RefSeq" id="WP_187529590.1">
    <property type="nucleotide sequence ID" value="NZ_CP060724.1"/>
</dbReference>
<evidence type="ECO:0000313" key="1">
    <source>
        <dbReference type="EMBL" id="QNN75758.1"/>
    </source>
</evidence>
<dbReference type="EMBL" id="CP060724">
    <property type="protein sequence ID" value="QNN75758.1"/>
    <property type="molecule type" value="Genomic_DNA"/>
</dbReference>
<name>A0A7G9T6N3_9LACO</name>